<evidence type="ECO:0000259" key="5">
    <source>
        <dbReference type="PROSITE" id="PS51634"/>
    </source>
</evidence>
<dbReference type="InterPro" id="IPR044522">
    <property type="entry name" value="TSO1-like"/>
</dbReference>
<sequence length="812" mass="88802">MRENPTVNPTLIAASNLINGEKRKAVKLPPPGLSFLGGGDRIRLPRAKTQREDSPTFNFIDDLSPIQPVKSAHGVQVFHSLSFASISSVFTSPQVSSQKESRFRYPCSGSSKLGSSAENLDQNNLYTGTSDYINLAVAREKCNTICSLNEANVDPPEQCTTRPNDVPQAAIQYDRDSPKHNTVAGCGVKTEVKLDNGEALVELAHVAHDGVEKRKVLFATEIELRDEHQSTQDEEEVAACDWENLISVDTNDLLVFDSSTDSEACKDQEEDFGDDDATLMSSLKPVDSVDPYFRNAVQYPQEGNDEHAIEEHGTDHTPQILSGTFQNQVLLSDEDHETEKETGNCISADCKVESQQQRGMRRRCLTFELAGGSKKNSTINSNLHPSVLLPSSRKCTADNKNLISLKPGSSSLSRALPSIGLHLNTLRTIPTDRMVTKGTPALGKRFISMSCSINPYPPVTVEQSAVEKSLDVVMDKHPTGKEVLNHDVSHDDASKAPEFDDSNNLTQRSPKKRKCKSESDGDGDACKRCNCKKSKCLKLYCECFAAGIYCVEPCACIGCLNKPIHEETVLATRKQIESRNPLAFAPKVIRASKPVQDMGEETNKTPASARHKRGCNCKKSNCLKKYCECFQGGVGCSPSCRCEGCRNTFGRKDGFDDAEHAKELTVSGEKQQSNLQEDQNDHQSPGGTLPITPSSEIFRPFVKPSLHSNGKPPRSSTLSIGYSTLQPLRKCEFPLQKTANHFNPPAEGDTPEILRDDASCNNGVKTISPNGKRVSPPHKALGLSSKSKGGRKLILKSIPSFPSLNGDETSEH</sequence>
<feature type="compositionally biased region" description="Basic and acidic residues" evidence="4">
    <location>
        <begin position="480"/>
        <end position="498"/>
    </location>
</feature>
<feature type="compositionally biased region" description="Basic and acidic residues" evidence="4">
    <location>
        <begin position="516"/>
        <end position="525"/>
    </location>
</feature>
<dbReference type="Proteomes" id="UP000243459">
    <property type="component" value="Chromosome 7"/>
</dbReference>
<feature type="domain" description="CRC" evidence="5">
    <location>
        <begin position="525"/>
        <end position="650"/>
    </location>
</feature>
<feature type="region of interest" description="Disordered" evidence="4">
    <location>
        <begin position="662"/>
        <end position="695"/>
    </location>
</feature>
<comment type="similarity">
    <text evidence="2">Belongs to the lin-54 family.</text>
</comment>
<dbReference type="EMBL" id="CM007387">
    <property type="protein sequence ID" value="ONK65006.1"/>
    <property type="molecule type" value="Genomic_DNA"/>
</dbReference>
<feature type="compositionally biased region" description="Polar residues" evidence="4">
    <location>
        <begin position="668"/>
        <end position="695"/>
    </location>
</feature>
<evidence type="ECO:0000313" key="6">
    <source>
        <dbReference type="EMBL" id="ONK65006.1"/>
    </source>
</evidence>
<dbReference type="OMA" id="HKESRFR"/>
<dbReference type="AlphaFoldDB" id="A0A5P1EGI0"/>
<proteinExistence type="inferred from homology"/>
<feature type="region of interest" description="Disordered" evidence="4">
    <location>
        <begin position="480"/>
        <end position="525"/>
    </location>
</feature>
<dbReference type="Pfam" id="PF03638">
    <property type="entry name" value="TCR"/>
    <property type="match status" value="2"/>
</dbReference>
<keyword evidence="7" id="KW-1185">Reference proteome</keyword>
<dbReference type="PANTHER" id="PTHR46159">
    <property type="entry name" value="PROTEIN TESMIN/TSO1-LIKE CXC 2"/>
    <property type="match status" value="1"/>
</dbReference>
<reference evidence="7" key="1">
    <citation type="journal article" date="2017" name="Nat. Commun.">
        <title>The asparagus genome sheds light on the origin and evolution of a young Y chromosome.</title>
        <authorList>
            <person name="Harkess A."/>
            <person name="Zhou J."/>
            <person name="Xu C."/>
            <person name="Bowers J.E."/>
            <person name="Van der Hulst R."/>
            <person name="Ayyampalayam S."/>
            <person name="Mercati F."/>
            <person name="Riccardi P."/>
            <person name="McKain M.R."/>
            <person name="Kakrana A."/>
            <person name="Tang H."/>
            <person name="Ray J."/>
            <person name="Groenendijk J."/>
            <person name="Arikit S."/>
            <person name="Mathioni S.M."/>
            <person name="Nakano M."/>
            <person name="Shan H."/>
            <person name="Telgmann-Rauber A."/>
            <person name="Kanno A."/>
            <person name="Yue Z."/>
            <person name="Chen H."/>
            <person name="Li W."/>
            <person name="Chen Y."/>
            <person name="Xu X."/>
            <person name="Zhang Y."/>
            <person name="Luo S."/>
            <person name="Chen H."/>
            <person name="Gao J."/>
            <person name="Mao Z."/>
            <person name="Pires J.C."/>
            <person name="Luo M."/>
            <person name="Kudrna D."/>
            <person name="Wing R.A."/>
            <person name="Meyers B.C."/>
            <person name="Yi K."/>
            <person name="Kong H."/>
            <person name="Lavrijsen P."/>
            <person name="Sunseri F."/>
            <person name="Falavigna A."/>
            <person name="Ye Y."/>
            <person name="Leebens-Mack J.H."/>
            <person name="Chen G."/>
        </authorList>
    </citation>
    <scope>NUCLEOTIDE SEQUENCE [LARGE SCALE GENOMIC DNA]</scope>
    <source>
        <strain evidence="7">cv. DH0086</strain>
    </source>
</reference>
<gene>
    <name evidence="6" type="ORF">A4U43_C07F32500</name>
</gene>
<feature type="region of interest" description="Disordered" evidence="4">
    <location>
        <begin position="701"/>
        <end position="720"/>
    </location>
</feature>
<dbReference type="InterPro" id="IPR005172">
    <property type="entry name" value="CRC"/>
</dbReference>
<dbReference type="GO" id="GO:0005634">
    <property type="term" value="C:nucleus"/>
    <property type="evidence" value="ECO:0007669"/>
    <property type="project" value="UniProtKB-SubCell"/>
</dbReference>
<dbReference type="PANTHER" id="PTHR46159:SF12">
    <property type="entry name" value="PROTEIN TESMIN_TSO1-LIKE CXC 3-RELATED"/>
    <property type="match status" value="1"/>
</dbReference>
<evidence type="ECO:0000313" key="7">
    <source>
        <dbReference type="Proteomes" id="UP000243459"/>
    </source>
</evidence>
<evidence type="ECO:0000256" key="2">
    <source>
        <dbReference type="ARBA" id="ARBA00007267"/>
    </source>
</evidence>
<accession>A0A5P1EGI0</accession>
<feature type="compositionally biased region" description="Polar residues" evidence="4">
    <location>
        <begin position="759"/>
        <end position="769"/>
    </location>
</feature>
<evidence type="ECO:0000256" key="4">
    <source>
        <dbReference type="SAM" id="MobiDB-lite"/>
    </source>
</evidence>
<dbReference type="SMART" id="SM01114">
    <property type="entry name" value="CXC"/>
    <property type="match status" value="2"/>
</dbReference>
<name>A0A5P1EGI0_ASPOF</name>
<keyword evidence="3" id="KW-0539">Nucleus</keyword>
<dbReference type="PROSITE" id="PS51634">
    <property type="entry name" value="CRC"/>
    <property type="match status" value="1"/>
</dbReference>
<dbReference type="InterPro" id="IPR033467">
    <property type="entry name" value="Tesmin/TSO1-like_CXC"/>
</dbReference>
<evidence type="ECO:0000256" key="3">
    <source>
        <dbReference type="ARBA" id="ARBA00023242"/>
    </source>
</evidence>
<organism evidence="6 7">
    <name type="scientific">Asparagus officinalis</name>
    <name type="common">Garden asparagus</name>
    <dbReference type="NCBI Taxonomy" id="4686"/>
    <lineage>
        <taxon>Eukaryota</taxon>
        <taxon>Viridiplantae</taxon>
        <taxon>Streptophyta</taxon>
        <taxon>Embryophyta</taxon>
        <taxon>Tracheophyta</taxon>
        <taxon>Spermatophyta</taxon>
        <taxon>Magnoliopsida</taxon>
        <taxon>Liliopsida</taxon>
        <taxon>Asparagales</taxon>
        <taxon>Asparagaceae</taxon>
        <taxon>Asparagoideae</taxon>
        <taxon>Asparagus</taxon>
    </lineage>
</organism>
<dbReference type="GO" id="GO:0003700">
    <property type="term" value="F:DNA-binding transcription factor activity"/>
    <property type="evidence" value="ECO:0007669"/>
    <property type="project" value="InterPro"/>
</dbReference>
<dbReference type="Gramene" id="ONK65006">
    <property type="protein sequence ID" value="ONK65006"/>
    <property type="gene ID" value="A4U43_C07F32500"/>
</dbReference>
<feature type="region of interest" description="Disordered" evidence="4">
    <location>
        <begin position="739"/>
        <end position="789"/>
    </location>
</feature>
<protein>
    <recommendedName>
        <fullName evidence="5">CRC domain-containing protein</fullName>
    </recommendedName>
</protein>
<evidence type="ECO:0000256" key="1">
    <source>
        <dbReference type="ARBA" id="ARBA00004123"/>
    </source>
</evidence>
<comment type="subcellular location">
    <subcellularLocation>
        <location evidence="1">Nucleus</location>
    </subcellularLocation>
</comment>